<feature type="compositionally biased region" description="Acidic residues" evidence="1">
    <location>
        <begin position="1"/>
        <end position="13"/>
    </location>
</feature>
<organism evidence="4 5">
    <name type="scientific">Mycobacterium branderi</name>
    <dbReference type="NCBI Taxonomy" id="43348"/>
    <lineage>
        <taxon>Bacteria</taxon>
        <taxon>Bacillati</taxon>
        <taxon>Actinomycetota</taxon>
        <taxon>Actinomycetes</taxon>
        <taxon>Mycobacteriales</taxon>
        <taxon>Mycobacteriaceae</taxon>
        <taxon>Mycobacterium</taxon>
    </lineage>
</organism>
<dbReference type="Pfam" id="PF00570">
    <property type="entry name" value="HRDC"/>
    <property type="match status" value="1"/>
</dbReference>
<dbReference type="EMBL" id="AP022606">
    <property type="protein sequence ID" value="BBZ14309.1"/>
    <property type="molecule type" value="Genomic_DNA"/>
</dbReference>
<evidence type="ECO:0000313" key="5">
    <source>
        <dbReference type="Proteomes" id="UP000192441"/>
    </source>
</evidence>
<dbReference type="Proteomes" id="UP000192441">
    <property type="component" value="Unassembled WGS sequence"/>
</dbReference>
<dbReference type="InterPro" id="IPR010997">
    <property type="entry name" value="HRDC-like_sf"/>
</dbReference>
<dbReference type="SUPFAM" id="SSF47819">
    <property type="entry name" value="HRDC-like"/>
    <property type="match status" value="1"/>
</dbReference>
<dbReference type="GO" id="GO:0000166">
    <property type="term" value="F:nucleotide binding"/>
    <property type="evidence" value="ECO:0007669"/>
    <property type="project" value="InterPro"/>
</dbReference>
<dbReference type="SMART" id="SM00341">
    <property type="entry name" value="HRDC"/>
    <property type="match status" value="1"/>
</dbReference>
<dbReference type="InterPro" id="IPR002562">
    <property type="entry name" value="3'-5'_exonuclease_dom"/>
</dbReference>
<dbReference type="SUPFAM" id="SSF53098">
    <property type="entry name" value="Ribonuclease H-like"/>
    <property type="match status" value="1"/>
</dbReference>
<dbReference type="InterPro" id="IPR036397">
    <property type="entry name" value="RNaseH_sf"/>
</dbReference>
<reference evidence="4 5" key="1">
    <citation type="submission" date="2016-12" db="EMBL/GenBank/DDBJ databases">
        <title>The new phylogeny of genus Mycobacterium.</title>
        <authorList>
            <person name="Tortoli E."/>
            <person name="Trovato A."/>
            <person name="Cirillo D.M."/>
        </authorList>
    </citation>
    <scope>NUCLEOTIDE SEQUENCE [LARGE SCALE GENOMIC DNA]</scope>
    <source>
        <strain evidence="4 5">DSM 44624</strain>
    </source>
</reference>
<evidence type="ECO:0000313" key="6">
    <source>
        <dbReference type="Proteomes" id="UP000467379"/>
    </source>
</evidence>
<proteinExistence type="predicted"/>
<dbReference type="PROSITE" id="PS50967">
    <property type="entry name" value="HRDC"/>
    <property type="match status" value="1"/>
</dbReference>
<accession>A0A7I7W9I6</accession>
<dbReference type="RefSeq" id="WP_083132447.1">
    <property type="nucleotide sequence ID" value="NZ_AP022606.1"/>
</dbReference>
<dbReference type="InterPro" id="IPR044876">
    <property type="entry name" value="HRDC_dom_sf"/>
</dbReference>
<dbReference type="EMBL" id="MVHM01000010">
    <property type="protein sequence ID" value="ORA36128.1"/>
    <property type="molecule type" value="Genomic_DNA"/>
</dbReference>
<reference evidence="3" key="3">
    <citation type="submission" date="2020-02" db="EMBL/GenBank/DDBJ databases">
        <authorList>
            <person name="Matsumoto Y."/>
            <person name="Kinjo T."/>
            <person name="Motooka D."/>
            <person name="Nabeya D."/>
            <person name="Jung N."/>
            <person name="Uechi K."/>
            <person name="Horii T."/>
            <person name="Iida T."/>
            <person name="Fujita J."/>
            <person name="Nakamura S."/>
        </authorList>
    </citation>
    <scope>NUCLEOTIDE SEQUENCE</scope>
    <source>
        <strain evidence="3">JCM 12687</strain>
    </source>
</reference>
<dbReference type="Proteomes" id="UP000467379">
    <property type="component" value="Chromosome"/>
</dbReference>
<evidence type="ECO:0000256" key="1">
    <source>
        <dbReference type="SAM" id="MobiDB-lite"/>
    </source>
</evidence>
<feature type="region of interest" description="Disordered" evidence="1">
    <location>
        <begin position="311"/>
        <end position="334"/>
    </location>
</feature>
<dbReference type="CDD" id="cd06142">
    <property type="entry name" value="RNaseD_exo"/>
    <property type="match status" value="1"/>
</dbReference>
<dbReference type="GO" id="GO:0003676">
    <property type="term" value="F:nucleic acid binding"/>
    <property type="evidence" value="ECO:0007669"/>
    <property type="project" value="InterPro"/>
</dbReference>
<evidence type="ECO:0000259" key="2">
    <source>
        <dbReference type="PROSITE" id="PS50967"/>
    </source>
</evidence>
<dbReference type="InterPro" id="IPR012337">
    <property type="entry name" value="RNaseH-like_sf"/>
</dbReference>
<dbReference type="Pfam" id="PF01612">
    <property type="entry name" value="DNA_pol_A_exo1"/>
    <property type="match status" value="1"/>
</dbReference>
<dbReference type="PANTHER" id="PTHR47649:SF1">
    <property type="entry name" value="RIBONUCLEASE D"/>
    <property type="match status" value="1"/>
</dbReference>
<evidence type="ECO:0000313" key="4">
    <source>
        <dbReference type="EMBL" id="ORA36128.1"/>
    </source>
</evidence>
<protein>
    <submittedName>
        <fullName evidence="4">Ribonuclease D</fullName>
    </submittedName>
</protein>
<dbReference type="OrthoDB" id="144122at2"/>
<dbReference type="Pfam" id="PF18305">
    <property type="entry name" value="DNA_pol_A_exoN"/>
    <property type="match status" value="1"/>
</dbReference>
<dbReference type="InterPro" id="IPR002121">
    <property type="entry name" value="HRDC_dom"/>
</dbReference>
<dbReference type="AlphaFoldDB" id="A0A7I7W9I6"/>
<dbReference type="InterPro" id="IPR041605">
    <property type="entry name" value="Exo_C"/>
</dbReference>
<feature type="region of interest" description="Disordered" evidence="1">
    <location>
        <begin position="1"/>
        <end position="26"/>
    </location>
</feature>
<dbReference type="GO" id="GO:0006139">
    <property type="term" value="P:nucleobase-containing compound metabolic process"/>
    <property type="evidence" value="ECO:0007669"/>
    <property type="project" value="InterPro"/>
</dbReference>
<dbReference type="GO" id="GO:0008408">
    <property type="term" value="F:3'-5' exonuclease activity"/>
    <property type="evidence" value="ECO:0007669"/>
    <property type="project" value="InterPro"/>
</dbReference>
<feature type="domain" description="HRDC" evidence="2">
    <location>
        <begin position="237"/>
        <end position="317"/>
    </location>
</feature>
<sequence length="411" mass="44513">MSDPEPDQAESTEPEPTPLLRPADGVPDLSVSATEIKAAAERLAGGRGPFAVDAERASGFRYSNRAYLIQIRRAGAGTVLIDPVSHGGDSLTVLRPVAEVLADGEWILHAADQDLPCLAEVGIRPTALYDTELAGRLAGFDRVNLAAMVQRLLGLGLVKGHGAADWSKRPLPAAWLNYAALDVEVLIDLREAIAAVLADQGKTAWAAEEFEYLRNYVAQPTRRDRWRRTSGIHKVRDQRGLAAVRELWTARDRIAQQRDIAPGRILPDSAIIDAAIADPKTVDDLMALPIFGGRKQRRGAATWLAALQAARENPGQVEDDEQPNGPPVPARWSKRRPEAAARLEAARAALAEVAQRVAVPMENVISPDLVRRLCWDWEGGGSQAVDEFLRAGGARAWQRELVVPVLAAALG</sequence>
<dbReference type="PANTHER" id="PTHR47649">
    <property type="entry name" value="RIBONUCLEASE D"/>
    <property type="match status" value="1"/>
</dbReference>
<dbReference type="Gene3D" id="1.10.150.80">
    <property type="entry name" value="HRDC domain"/>
    <property type="match status" value="2"/>
</dbReference>
<dbReference type="InterPro" id="IPR051086">
    <property type="entry name" value="RNase_D-like"/>
</dbReference>
<dbReference type="Gene3D" id="3.30.420.10">
    <property type="entry name" value="Ribonuclease H-like superfamily/Ribonuclease H"/>
    <property type="match status" value="1"/>
</dbReference>
<reference evidence="3 6" key="2">
    <citation type="journal article" date="2019" name="Emerg. Microbes Infect.">
        <title>Comprehensive subspecies identification of 175 nontuberculous mycobacteria species based on 7547 genomic profiles.</title>
        <authorList>
            <person name="Matsumoto Y."/>
            <person name="Kinjo T."/>
            <person name="Motooka D."/>
            <person name="Nabeya D."/>
            <person name="Jung N."/>
            <person name="Uechi K."/>
            <person name="Horii T."/>
            <person name="Iida T."/>
            <person name="Fujita J."/>
            <person name="Nakamura S."/>
        </authorList>
    </citation>
    <scope>NUCLEOTIDE SEQUENCE [LARGE SCALE GENOMIC DNA]</scope>
    <source>
        <strain evidence="3 6">JCM 12687</strain>
    </source>
</reference>
<dbReference type="SMART" id="SM00474">
    <property type="entry name" value="35EXOc"/>
    <property type="match status" value="1"/>
</dbReference>
<name>A0A7I7W9I6_9MYCO</name>
<gene>
    <name evidence="4" type="ORF">BST20_16360</name>
    <name evidence="3" type="ORF">MBRA_45040</name>
</gene>
<keyword evidence="6" id="KW-1185">Reference proteome</keyword>
<evidence type="ECO:0000313" key="3">
    <source>
        <dbReference type="EMBL" id="BBZ14309.1"/>
    </source>
</evidence>